<evidence type="ECO:0000256" key="3">
    <source>
        <dbReference type="ARBA" id="ARBA00022989"/>
    </source>
</evidence>
<feature type="transmembrane region" description="Helical" evidence="5">
    <location>
        <begin position="628"/>
        <end position="647"/>
    </location>
</feature>
<keyword evidence="3 5" id="KW-1133">Transmembrane helix</keyword>
<comment type="subcellular location">
    <subcellularLocation>
        <location evidence="1">Membrane</location>
    </subcellularLocation>
</comment>
<feature type="transmembrane region" description="Helical" evidence="5">
    <location>
        <begin position="589"/>
        <end position="616"/>
    </location>
</feature>
<feature type="transmembrane region" description="Helical" evidence="5">
    <location>
        <begin position="490"/>
        <end position="507"/>
    </location>
</feature>
<dbReference type="InterPro" id="IPR011009">
    <property type="entry name" value="Kinase-like_dom_sf"/>
</dbReference>
<dbReference type="InterPro" id="IPR052961">
    <property type="entry name" value="Oxido-Kinase-like_Enzymes"/>
</dbReference>
<feature type="transmembrane region" description="Helical" evidence="5">
    <location>
        <begin position="549"/>
        <end position="569"/>
    </location>
</feature>
<dbReference type="PANTHER" id="PTHR23020:SF43">
    <property type="entry name" value="CHK KINASE-LIKE DOMAIN-CONTAINING PROTEIN"/>
    <property type="match status" value="1"/>
</dbReference>
<dbReference type="Pfam" id="PF07914">
    <property type="entry name" value="DUF1679"/>
    <property type="match status" value="1"/>
</dbReference>
<dbReference type="OrthoDB" id="5820127at2759"/>
<dbReference type="Proteomes" id="UP000835052">
    <property type="component" value="Unassembled WGS sequence"/>
</dbReference>
<dbReference type="SUPFAM" id="SSF56112">
    <property type="entry name" value="Protein kinase-like (PK-like)"/>
    <property type="match status" value="1"/>
</dbReference>
<accession>A0A8S1HF95</accession>
<reference evidence="7" key="1">
    <citation type="submission" date="2020-10" db="EMBL/GenBank/DDBJ databases">
        <authorList>
            <person name="Kikuchi T."/>
        </authorList>
    </citation>
    <scope>NUCLEOTIDE SEQUENCE</scope>
    <source>
        <strain evidence="7">NKZ352</strain>
    </source>
</reference>
<dbReference type="InterPro" id="IPR012877">
    <property type="entry name" value="Dhs-27"/>
</dbReference>
<evidence type="ECO:0000256" key="1">
    <source>
        <dbReference type="ARBA" id="ARBA00004370"/>
    </source>
</evidence>
<organism evidence="7 8">
    <name type="scientific">Caenorhabditis auriculariae</name>
    <dbReference type="NCBI Taxonomy" id="2777116"/>
    <lineage>
        <taxon>Eukaryota</taxon>
        <taxon>Metazoa</taxon>
        <taxon>Ecdysozoa</taxon>
        <taxon>Nematoda</taxon>
        <taxon>Chromadorea</taxon>
        <taxon>Rhabditida</taxon>
        <taxon>Rhabditina</taxon>
        <taxon>Rhabditomorpha</taxon>
        <taxon>Rhabditoidea</taxon>
        <taxon>Rhabditidae</taxon>
        <taxon>Peloderinae</taxon>
        <taxon>Caenorhabditis</taxon>
    </lineage>
</organism>
<keyword evidence="8" id="KW-1185">Reference proteome</keyword>
<evidence type="ECO:0000313" key="8">
    <source>
        <dbReference type="Proteomes" id="UP000835052"/>
    </source>
</evidence>
<feature type="transmembrane region" description="Helical" evidence="5">
    <location>
        <begin position="519"/>
        <end position="537"/>
    </location>
</feature>
<dbReference type="PANTHER" id="PTHR23020">
    <property type="entry name" value="UNCHARACTERIZED NUCLEAR HORMONE RECEPTOR-RELATED"/>
    <property type="match status" value="1"/>
</dbReference>
<keyword evidence="2 5" id="KW-0812">Transmembrane</keyword>
<dbReference type="GO" id="GO:0004930">
    <property type="term" value="F:G protein-coupled receptor activity"/>
    <property type="evidence" value="ECO:0007669"/>
    <property type="project" value="InterPro"/>
</dbReference>
<feature type="transmembrane region" description="Helical" evidence="5">
    <location>
        <begin position="414"/>
        <end position="435"/>
    </location>
</feature>
<dbReference type="SMART" id="SM00587">
    <property type="entry name" value="CHK"/>
    <property type="match status" value="1"/>
</dbReference>
<gene>
    <name evidence="7" type="ORF">CAUJ_LOCUS9621</name>
</gene>
<dbReference type="EMBL" id="CAJGYM010000037">
    <property type="protein sequence ID" value="CAD6193702.1"/>
    <property type="molecule type" value="Genomic_DNA"/>
</dbReference>
<keyword evidence="4 5" id="KW-0472">Membrane</keyword>
<sequence>MSLHIAVDGILGTHVFWEDIETEMQRALNTKSKFGEAKTVQNIGDMKGFMSRIGLVEAFWQGEDAEKLPAKFVIKIASQLAMSEIHEKMSQVFDHEPLSKEQIDAFAQITRETHNREVAAYKLLQREKDPNIPIPTIYATRSFSDSNQLQGFLVMNYFDNLYPVPAYEIISSEELRPMLRAAAALSAMGVRLPAEDFSFAETRDFACLFMDTFFDETRVESTKAVIKKLLPDENAEMTDEACELLDFYSNPGFYRKLAEAYEYLGFEKVITHSDLWSGNMLMTKNDGRLHLEALIDWQIVTRGTPAQDMCRLLISCMAGKERRENWESLLEMFYGFLLEDIPEGKKAPYTLEQLKESYLLLFPISVFMVMPAIGSMLQLAGQQIEESKRQQIVAVATEKTLCLTEDLIEVPMDILEFSILFFTVFGTFGNLNIIVATSSSKLLRHRCGYLLVILAFCDTICLWNEFASLIRLTFGWESMSLRRCFFTNIIYVYIEPFEVHLIFAIAFDRLYAMHFGTSYLGLSEEIVNFCVLPFAMPELVSYVWNQYNLWMAVATLLLHSFTYCTVYCFKKKSQSSGSESLVVTQKAILNTVIIQALVFCGSSVLSAALIAVLGLFEKPPVDPELVSTYAVIPGLLSYSGNFYIYFWRSRDYRHQFMRQLGCGKFLPQEQSLVFVSSIRSKTSSQH</sequence>
<feature type="domain" description="G-protein coupled receptors family 1 profile" evidence="6">
    <location>
        <begin position="429"/>
        <end position="513"/>
    </location>
</feature>
<evidence type="ECO:0000313" key="7">
    <source>
        <dbReference type="EMBL" id="CAD6193702.1"/>
    </source>
</evidence>
<evidence type="ECO:0000256" key="2">
    <source>
        <dbReference type="ARBA" id="ARBA00022692"/>
    </source>
</evidence>
<dbReference type="InterPro" id="IPR000276">
    <property type="entry name" value="GPCR_Rhodpsn"/>
</dbReference>
<dbReference type="AlphaFoldDB" id="A0A8S1HF95"/>
<dbReference type="Gene3D" id="1.20.1070.10">
    <property type="entry name" value="Rhodopsin 7-helix transmembrane proteins"/>
    <property type="match status" value="2"/>
</dbReference>
<dbReference type="Gene3D" id="3.90.1200.10">
    <property type="match status" value="1"/>
</dbReference>
<comment type="caution">
    <text evidence="7">The sequence shown here is derived from an EMBL/GenBank/DDBJ whole genome shotgun (WGS) entry which is preliminary data.</text>
</comment>
<name>A0A8S1HF95_9PELO</name>
<evidence type="ECO:0000256" key="5">
    <source>
        <dbReference type="SAM" id="Phobius"/>
    </source>
</evidence>
<protein>
    <recommendedName>
        <fullName evidence="6">G-protein coupled receptors family 1 profile domain-containing protein</fullName>
    </recommendedName>
</protein>
<dbReference type="GO" id="GO:0016020">
    <property type="term" value="C:membrane"/>
    <property type="evidence" value="ECO:0007669"/>
    <property type="project" value="UniProtKB-SubCell"/>
</dbReference>
<dbReference type="SUPFAM" id="SSF81321">
    <property type="entry name" value="Family A G protein-coupled receptor-like"/>
    <property type="match status" value="1"/>
</dbReference>
<feature type="transmembrane region" description="Helical" evidence="5">
    <location>
        <begin position="447"/>
        <end position="470"/>
    </location>
</feature>
<feature type="transmembrane region" description="Helical" evidence="5">
    <location>
        <begin position="358"/>
        <end position="380"/>
    </location>
</feature>
<dbReference type="SMART" id="SM01381">
    <property type="entry name" value="7TM_GPCR_Srsx"/>
    <property type="match status" value="1"/>
</dbReference>
<dbReference type="InterPro" id="IPR019424">
    <property type="entry name" value="7TM_GPCR_Srsx"/>
</dbReference>
<evidence type="ECO:0000259" key="6">
    <source>
        <dbReference type="PROSITE" id="PS50262"/>
    </source>
</evidence>
<proteinExistence type="predicted"/>
<dbReference type="PROSITE" id="PS50262">
    <property type="entry name" value="G_PROTEIN_RECEP_F1_2"/>
    <property type="match status" value="1"/>
</dbReference>
<dbReference type="InterPro" id="IPR017452">
    <property type="entry name" value="GPCR_Rhodpsn_7TM"/>
</dbReference>
<evidence type="ECO:0000256" key="4">
    <source>
        <dbReference type="ARBA" id="ARBA00023136"/>
    </source>
</evidence>
<dbReference type="Pfam" id="PF10320">
    <property type="entry name" value="7TM_GPCR_Srsx"/>
    <property type="match status" value="1"/>
</dbReference>
<dbReference type="InterPro" id="IPR015897">
    <property type="entry name" value="CHK_kinase-like"/>
</dbReference>